<evidence type="ECO:0000256" key="3">
    <source>
        <dbReference type="ARBA" id="ARBA00022448"/>
    </source>
</evidence>
<keyword evidence="3" id="KW-0813">Transport</keyword>
<feature type="transmembrane region" description="Helical" evidence="8">
    <location>
        <begin position="153"/>
        <end position="169"/>
    </location>
</feature>
<feature type="transmembrane region" description="Helical" evidence="8">
    <location>
        <begin position="243"/>
        <end position="263"/>
    </location>
</feature>
<feature type="transmembrane region" description="Helical" evidence="8">
    <location>
        <begin position="41"/>
        <end position="59"/>
    </location>
</feature>
<evidence type="ECO:0000313" key="11">
    <source>
        <dbReference type="Proteomes" id="UP000245916"/>
    </source>
</evidence>
<dbReference type="PANTHER" id="PTHR22911:SF137">
    <property type="entry name" value="SOLUTE CARRIER FAMILY 35 MEMBER G2-RELATED"/>
    <property type="match status" value="1"/>
</dbReference>
<organism evidence="10 11">
    <name type="scientific">Allosphingosinicella humi</name>
    <dbReference type="NCBI Taxonomy" id="2068657"/>
    <lineage>
        <taxon>Bacteria</taxon>
        <taxon>Pseudomonadati</taxon>
        <taxon>Pseudomonadota</taxon>
        <taxon>Alphaproteobacteria</taxon>
        <taxon>Sphingomonadales</taxon>
        <taxon>Sphingomonadaceae</taxon>
        <taxon>Allosphingosinicella</taxon>
    </lineage>
</organism>
<feature type="transmembrane region" description="Helical" evidence="8">
    <location>
        <begin position="71"/>
        <end position="94"/>
    </location>
</feature>
<dbReference type="EMBL" id="QFFF01000001">
    <property type="protein sequence ID" value="PWG02948.1"/>
    <property type="molecule type" value="Genomic_DNA"/>
</dbReference>
<dbReference type="InterPro" id="IPR037185">
    <property type="entry name" value="EmrE-like"/>
</dbReference>
<keyword evidence="11" id="KW-1185">Reference proteome</keyword>
<comment type="caution">
    <text evidence="10">The sequence shown here is derived from an EMBL/GenBank/DDBJ whole genome shotgun (WGS) entry which is preliminary data.</text>
</comment>
<dbReference type="InterPro" id="IPR004626">
    <property type="entry name" value="RarD"/>
</dbReference>
<feature type="transmembrane region" description="Helical" evidence="8">
    <location>
        <begin position="211"/>
        <end position="231"/>
    </location>
</feature>
<sequence>MTHDHGHIRGGLLLGLGAYLLWGVLPLYFKALDHLLPTEIVAHRIVWSLLFLGPLVMLWKRWPAIRRGLGSIRIMATLALTAALIAGNWLVYVWAVLNDHLLEGSLGYYLNPLVNVLLGVVLLKERLTKAQTFAVALAGTGVAVLALGAGDAIWISLTLAGSFALYGFFRKVAPVEALEGLSIETALLTPLALGWILWLEGSGQGGFTSDPLTTILILLAGAATAIPLLMFTAASKRLPYSTLGFLQYVAPSIQFLIAVLLFGEKLTTAHAVCFGAIWTALLIFAVDGLRAGRAAARERAAALKAAACAEPCRVP</sequence>
<dbReference type="InterPro" id="IPR000620">
    <property type="entry name" value="EamA_dom"/>
</dbReference>
<feature type="transmembrane region" description="Helical" evidence="8">
    <location>
        <begin position="269"/>
        <end position="289"/>
    </location>
</feature>
<dbReference type="AlphaFoldDB" id="A0A2U2J3N8"/>
<dbReference type="Pfam" id="PF00892">
    <property type="entry name" value="EamA"/>
    <property type="match status" value="1"/>
</dbReference>
<feature type="domain" description="EamA" evidence="9">
    <location>
        <begin position="11"/>
        <end position="145"/>
    </location>
</feature>
<dbReference type="PANTHER" id="PTHR22911">
    <property type="entry name" value="ACYL-MALONYL CONDENSING ENZYME-RELATED"/>
    <property type="match status" value="1"/>
</dbReference>
<evidence type="ECO:0000256" key="8">
    <source>
        <dbReference type="SAM" id="Phobius"/>
    </source>
</evidence>
<dbReference type="Proteomes" id="UP000245916">
    <property type="component" value="Unassembled WGS sequence"/>
</dbReference>
<keyword evidence="4" id="KW-1003">Cell membrane</keyword>
<comment type="similarity">
    <text evidence="2">Belongs to the EamA transporter family.</text>
</comment>
<feature type="transmembrane region" description="Helical" evidence="8">
    <location>
        <begin position="181"/>
        <end position="199"/>
    </location>
</feature>
<proteinExistence type="inferred from homology"/>
<feature type="transmembrane region" description="Helical" evidence="8">
    <location>
        <begin position="130"/>
        <end position="147"/>
    </location>
</feature>
<feature type="transmembrane region" description="Helical" evidence="8">
    <location>
        <begin position="106"/>
        <end position="123"/>
    </location>
</feature>
<accession>A0A2U2J3N8</accession>
<evidence type="ECO:0000256" key="2">
    <source>
        <dbReference type="ARBA" id="ARBA00007362"/>
    </source>
</evidence>
<evidence type="ECO:0000256" key="7">
    <source>
        <dbReference type="ARBA" id="ARBA00023136"/>
    </source>
</evidence>
<evidence type="ECO:0000256" key="5">
    <source>
        <dbReference type="ARBA" id="ARBA00022692"/>
    </source>
</evidence>
<dbReference type="SUPFAM" id="SSF103481">
    <property type="entry name" value="Multidrug resistance efflux transporter EmrE"/>
    <property type="match status" value="2"/>
</dbReference>
<keyword evidence="6 8" id="KW-1133">Transmembrane helix</keyword>
<evidence type="ECO:0000313" key="10">
    <source>
        <dbReference type="EMBL" id="PWG02948.1"/>
    </source>
</evidence>
<feature type="transmembrane region" description="Helical" evidence="8">
    <location>
        <begin position="12"/>
        <end position="29"/>
    </location>
</feature>
<evidence type="ECO:0000259" key="9">
    <source>
        <dbReference type="Pfam" id="PF00892"/>
    </source>
</evidence>
<evidence type="ECO:0000256" key="1">
    <source>
        <dbReference type="ARBA" id="ARBA00004651"/>
    </source>
</evidence>
<dbReference type="RefSeq" id="WP_109271086.1">
    <property type="nucleotide sequence ID" value="NZ_QFFF01000001.1"/>
</dbReference>
<keyword evidence="5 8" id="KW-0812">Transmembrane</keyword>
<evidence type="ECO:0000256" key="4">
    <source>
        <dbReference type="ARBA" id="ARBA00022475"/>
    </source>
</evidence>
<reference evidence="10 11" key="1">
    <citation type="submission" date="2018-05" db="EMBL/GenBank/DDBJ databases">
        <title>Genome of Sphingosinicella humi QZX222.</title>
        <authorList>
            <person name="Qiao Z."/>
            <person name="Wang G."/>
        </authorList>
    </citation>
    <scope>NUCLEOTIDE SEQUENCE [LARGE SCALE GENOMIC DNA]</scope>
    <source>
        <strain evidence="10 11">QZX222</strain>
    </source>
</reference>
<dbReference type="NCBIfam" id="TIGR00688">
    <property type="entry name" value="rarD"/>
    <property type="match status" value="1"/>
</dbReference>
<protein>
    <submittedName>
        <fullName evidence="10">EamA family transporter RarD</fullName>
    </submittedName>
</protein>
<dbReference type="OrthoDB" id="369870at2"/>
<gene>
    <name evidence="10" type="primary">rarD</name>
    <name evidence="10" type="ORF">DF286_08760</name>
</gene>
<evidence type="ECO:0000256" key="6">
    <source>
        <dbReference type="ARBA" id="ARBA00022989"/>
    </source>
</evidence>
<comment type="subcellular location">
    <subcellularLocation>
        <location evidence="1">Cell membrane</location>
        <topology evidence="1">Multi-pass membrane protein</topology>
    </subcellularLocation>
</comment>
<dbReference type="GO" id="GO:0005886">
    <property type="term" value="C:plasma membrane"/>
    <property type="evidence" value="ECO:0007669"/>
    <property type="project" value="UniProtKB-SubCell"/>
</dbReference>
<name>A0A2U2J3N8_9SPHN</name>
<keyword evidence="7 8" id="KW-0472">Membrane</keyword>